<keyword evidence="4" id="KW-0238">DNA-binding</keyword>
<evidence type="ECO:0008006" key="11">
    <source>
        <dbReference type="Google" id="ProtNLM"/>
    </source>
</evidence>
<evidence type="ECO:0000256" key="5">
    <source>
        <dbReference type="ARBA" id="ARBA00023242"/>
    </source>
</evidence>
<sequence length="807" mass="95566">MDETAFLESQSTVYVLKKKSKRSKLNPETLIVSEEGYPLNSKTPFLKLLEGKESPENAEQRYKLYSRNINRQQLKSKDITQNFNTSLLKDLSKVINAQNSESEIDTIALFNKQGDHFLDQFINHLRQNPNVNKIITMNSKQCTTMRFTIKHIVDSIIKVGYSTKIETTKVKNNNNNDSNGNDNDEDNDEDDEEGQFFDKRVPYDLDIVSDWCQKNSFQNNRVILIFEDVNSFDLKILNRLLKFIHSYRNRIPFKLVFNLATSLKVFLKRLEHEIQYLLNFKEFKLDQSNQLLNILVDQLIISDNILLESNLAGTILNKFKSIKNIDDFLKILKFAKMSYFFSNPFSCDLNYLSTEYIQPLRTTKSFQQYINHLHENKEFDEIETLLTNDEKMNELYQNSKVEFSSNVENFKFFYKFITEIFIKYFTLSKLKTLNHLDIYYQLITNDEVTRILFINDLIGTFKNLSYDQLKQFFNEMKISENFLVNKFVTEDLNFVRFDQLDKWSISESKEYVLQHKIEFKKLKEFMSKKFETFIKTSFHQFDNLLFHEFFLICDPDNTIKQNLFPSFRNVLEQSLLNHENYLNTSIQTSFDKFEQLNDMINPILVEVYQIFRETNLMLNIFDFYQSFRYSLNSTKIIDQFLTILDDDEYKLLENYLNDNERFNFIYQFFNDTNTTKEEKFDKLILVFFLQKYFKVVTGVCSEYDIVNVDEEYLLSVESLLDNILEEIELYNVEGPERLVELKITGAGVTSGASVEYEEKLKAEVMFELEETNPKDLLEALDFELNALETVDKVECGDEVVDVEVKDS</sequence>
<feature type="compositionally biased region" description="Low complexity" evidence="6">
    <location>
        <begin position="172"/>
        <end position="181"/>
    </location>
</feature>
<feature type="domain" description="Origin recognition complex subunit 3 winged helix C-terminal" evidence="8">
    <location>
        <begin position="568"/>
        <end position="692"/>
    </location>
</feature>
<protein>
    <recommendedName>
        <fullName evidence="11">Origin recognition complex subunit 3 winged helix C-terminal domain-containing protein</fullName>
    </recommendedName>
</protein>
<dbReference type="InterPro" id="IPR045667">
    <property type="entry name" value="ORC3_N"/>
</dbReference>
<evidence type="ECO:0000259" key="7">
    <source>
        <dbReference type="Pfam" id="PF07034"/>
    </source>
</evidence>
<dbReference type="EMBL" id="JAEUBF010001547">
    <property type="protein sequence ID" value="KAH3663450.1"/>
    <property type="molecule type" value="Genomic_DNA"/>
</dbReference>
<keyword evidence="10" id="KW-1185">Reference proteome</keyword>
<evidence type="ECO:0000256" key="2">
    <source>
        <dbReference type="ARBA" id="ARBA00010977"/>
    </source>
</evidence>
<feature type="region of interest" description="Disordered" evidence="6">
    <location>
        <begin position="169"/>
        <end position="193"/>
    </location>
</feature>
<keyword evidence="5" id="KW-0539">Nucleus</keyword>
<comment type="similarity">
    <text evidence="2">Belongs to the ORC3 family.</text>
</comment>
<accession>A0A9P8P1A1</accession>
<dbReference type="PANTHER" id="PTHR12748">
    <property type="entry name" value="ORIGIN RECOGNITION COMPLEX SUBUNIT 3"/>
    <property type="match status" value="1"/>
</dbReference>
<dbReference type="PANTHER" id="PTHR12748:SF0">
    <property type="entry name" value="ORIGIN RECOGNITION COMPLEX SUBUNIT 3"/>
    <property type="match status" value="1"/>
</dbReference>
<dbReference type="AlphaFoldDB" id="A0A9P8P1A1"/>
<comment type="subcellular location">
    <subcellularLocation>
        <location evidence="1">Nucleus</location>
    </subcellularLocation>
</comment>
<name>A0A9P8P1A1_9ASCO</name>
<dbReference type="GO" id="GO:0005656">
    <property type="term" value="C:nuclear pre-replicative complex"/>
    <property type="evidence" value="ECO:0007669"/>
    <property type="project" value="TreeGrafter"/>
</dbReference>
<dbReference type="Pfam" id="PF18137">
    <property type="entry name" value="WHD_ORC"/>
    <property type="match status" value="1"/>
</dbReference>
<dbReference type="GO" id="GO:0031261">
    <property type="term" value="C:DNA replication preinitiation complex"/>
    <property type="evidence" value="ECO:0007669"/>
    <property type="project" value="TreeGrafter"/>
</dbReference>
<dbReference type="GO" id="GO:0005664">
    <property type="term" value="C:nuclear origin of replication recognition complex"/>
    <property type="evidence" value="ECO:0007669"/>
    <property type="project" value="InterPro"/>
</dbReference>
<proteinExistence type="inferred from homology"/>
<dbReference type="CDD" id="cd20704">
    <property type="entry name" value="Orc3"/>
    <property type="match status" value="1"/>
</dbReference>
<reference evidence="9" key="1">
    <citation type="journal article" date="2021" name="Open Biol.">
        <title>Shared evolutionary footprints suggest mitochondrial oxidative damage underlies multiple complex I losses in fungi.</title>
        <authorList>
            <person name="Schikora-Tamarit M.A."/>
            <person name="Marcet-Houben M."/>
            <person name="Nosek J."/>
            <person name="Gabaldon T."/>
        </authorList>
    </citation>
    <scope>NUCLEOTIDE SEQUENCE</scope>
    <source>
        <strain evidence="9">CBS6341</strain>
    </source>
</reference>
<comment type="caution">
    <text evidence="9">The sequence shown here is derived from an EMBL/GenBank/DDBJ whole genome shotgun (WGS) entry which is preliminary data.</text>
</comment>
<keyword evidence="3" id="KW-0235">DNA replication</keyword>
<dbReference type="GO" id="GO:0003688">
    <property type="term" value="F:DNA replication origin binding"/>
    <property type="evidence" value="ECO:0007669"/>
    <property type="project" value="TreeGrafter"/>
</dbReference>
<organism evidence="9 10">
    <name type="scientific">Wickerhamomyces mucosus</name>
    <dbReference type="NCBI Taxonomy" id="1378264"/>
    <lineage>
        <taxon>Eukaryota</taxon>
        <taxon>Fungi</taxon>
        <taxon>Dikarya</taxon>
        <taxon>Ascomycota</taxon>
        <taxon>Saccharomycotina</taxon>
        <taxon>Saccharomycetes</taxon>
        <taxon>Phaffomycetales</taxon>
        <taxon>Wickerhamomycetaceae</taxon>
        <taxon>Wickerhamomyces</taxon>
    </lineage>
</organism>
<dbReference type="Proteomes" id="UP000769528">
    <property type="component" value="Unassembled WGS sequence"/>
</dbReference>
<evidence type="ECO:0000313" key="10">
    <source>
        <dbReference type="Proteomes" id="UP000769528"/>
    </source>
</evidence>
<gene>
    <name evidence="9" type="ORF">WICMUC_005976</name>
</gene>
<evidence type="ECO:0000313" key="9">
    <source>
        <dbReference type="EMBL" id="KAH3663450.1"/>
    </source>
</evidence>
<dbReference type="InterPro" id="IPR020795">
    <property type="entry name" value="ORC3"/>
</dbReference>
<feature type="domain" description="Origin recognition complex subunit 3 N-terminal" evidence="7">
    <location>
        <begin position="5"/>
        <end position="346"/>
    </location>
</feature>
<evidence type="ECO:0000256" key="6">
    <source>
        <dbReference type="SAM" id="MobiDB-lite"/>
    </source>
</evidence>
<dbReference type="InterPro" id="IPR040855">
    <property type="entry name" value="ORC_WH_C"/>
</dbReference>
<evidence type="ECO:0000259" key="8">
    <source>
        <dbReference type="Pfam" id="PF18137"/>
    </source>
</evidence>
<dbReference type="GO" id="GO:0006270">
    <property type="term" value="P:DNA replication initiation"/>
    <property type="evidence" value="ECO:0007669"/>
    <property type="project" value="TreeGrafter"/>
</dbReference>
<feature type="compositionally biased region" description="Acidic residues" evidence="6">
    <location>
        <begin position="182"/>
        <end position="193"/>
    </location>
</feature>
<dbReference type="OrthoDB" id="10265211at2759"/>
<evidence type="ECO:0000256" key="1">
    <source>
        <dbReference type="ARBA" id="ARBA00004123"/>
    </source>
</evidence>
<evidence type="ECO:0000256" key="4">
    <source>
        <dbReference type="ARBA" id="ARBA00023125"/>
    </source>
</evidence>
<evidence type="ECO:0000256" key="3">
    <source>
        <dbReference type="ARBA" id="ARBA00022705"/>
    </source>
</evidence>
<dbReference type="Pfam" id="PF07034">
    <property type="entry name" value="ORC3_N"/>
    <property type="match status" value="1"/>
</dbReference>
<reference evidence="9" key="2">
    <citation type="submission" date="2021-01" db="EMBL/GenBank/DDBJ databases">
        <authorList>
            <person name="Schikora-Tamarit M.A."/>
        </authorList>
    </citation>
    <scope>NUCLEOTIDE SEQUENCE</scope>
    <source>
        <strain evidence="9">CBS6341</strain>
    </source>
</reference>